<keyword evidence="3" id="KW-0998">Cell outer membrane</keyword>
<dbReference type="Gene3D" id="2.60.40.1120">
    <property type="entry name" value="Carboxypeptidase-like, regulatory domain"/>
    <property type="match status" value="1"/>
</dbReference>
<dbReference type="AlphaFoldDB" id="A0A1F6CSV2"/>
<keyword evidence="4" id="KW-0798">TonB box</keyword>
<feature type="domain" description="TonB-dependent receptor plug" evidence="6">
    <location>
        <begin position="132"/>
        <end position="225"/>
    </location>
</feature>
<proteinExistence type="inferred from homology"/>
<evidence type="ECO:0000256" key="3">
    <source>
        <dbReference type="ARBA" id="ARBA00023237"/>
    </source>
</evidence>
<dbReference type="EMBL" id="MFKF01000151">
    <property type="protein sequence ID" value="OGG52233.1"/>
    <property type="molecule type" value="Genomic_DNA"/>
</dbReference>
<dbReference type="GO" id="GO:0009279">
    <property type="term" value="C:cell outer membrane"/>
    <property type="evidence" value="ECO:0007669"/>
    <property type="project" value="UniProtKB-SubCell"/>
</dbReference>
<protein>
    <submittedName>
        <fullName evidence="7">Uncharacterized protein</fullName>
    </submittedName>
</protein>
<evidence type="ECO:0000313" key="7">
    <source>
        <dbReference type="EMBL" id="OGG52233.1"/>
    </source>
</evidence>
<dbReference type="InterPro" id="IPR037066">
    <property type="entry name" value="Plug_dom_sf"/>
</dbReference>
<sequence length="1030" mass="116516">MRIPLRLWRVGCFLAGIALLVWPADLPAQTTVGKLAGRVIDAQTREALPGVNVAIEGTRRGAVSDASGNYFILQVSPGVYAVKASSVGYTAVRKTDVLVQVDRTVTLNFELSPEALELKEVVVTAERPPVERDVSYTQTIIPSKVALEVPTGPRLRDALATQAGVDRDGWGLVIRGGDEQEILFSVDGVTLIDNRNFRPFTSFSKTALQEVQILLGGFTAEYGFARSGVVNIVTQEPKKWTISTDARYGPPTRKHFGPYVYSKDNYWDVGRFEAFGPSEDRDGDGKPDFEGWTSWISKKRTVENQTITTAQQAKGIWDWQHRSVEGGRTTSMNVYKEDPDYAYDVTVGGPLINNKVSALLSYRAEQTAYAFPFVRRTYNDRTASGKLIFTPTVNTKFTLNLLYGYTVGFKDGNFEGTFFRDPFQVAGSFSTDNIFQNTTNSNTEWTRRYSAGFTWVHTLSPKTFYQITGRFGVVDYDAEPFRGMSHLPDVAVEKDGKWTPIAGDENARKAAGDEAKKRGAVVLDEAPYGWEYEGGSKRDILGIYALQGGGGGRSFDFSWNVDDVFTADLTSQVTPNHQVKGGFQWNHFYLKEMRGYQNDRTSYEKSTQFADYHRYWVKRPFYGGIYLQDKMEYNQVIANVGVRVDYHHPDKYYDLPGDPHNGRWLDRDAEYLWAQARKAQPPTQWRVSPRFGVSHPITADSKLFFNYGHYYQIPDTRLAYRAQSGFGEPLENLGNPWVKMPLTVSYELGYERSFGDVLVASGTAYFKEVEGDLRADANYRGANDAGGPPMTLNGEAKDVRGFEVRLHRNYGRFLTGFASYEFRVERRKVVGWDDIRDVATSSVLSFTVIENNPSGANPRFKSRPLFKLNANFHTPFDYGGARRALLGGWTLDLYYQWRAGAWFNYNPTNDPSLRDIDNAQWTPENRGDLQVTKTFDLRGFRPTLFLEASNVFNFKNFNTNQGRVFEYRGTNTTQNFQKYMEALGWKVEGGRLLQGKKPGTILSDPSVMPRRAYMMHLAPRQVFFGLRFAY</sequence>
<dbReference type="Pfam" id="PF00593">
    <property type="entry name" value="TonB_dep_Rec_b-barrel"/>
    <property type="match status" value="1"/>
</dbReference>
<evidence type="ECO:0000256" key="4">
    <source>
        <dbReference type="RuleBase" id="RU003357"/>
    </source>
</evidence>
<dbReference type="Proteomes" id="UP000178606">
    <property type="component" value="Unassembled WGS sequence"/>
</dbReference>
<organism evidence="7 8">
    <name type="scientific">Handelsmanbacteria sp. (strain RIFCSPLOWO2_12_FULL_64_10)</name>
    <dbReference type="NCBI Taxonomy" id="1817868"/>
    <lineage>
        <taxon>Bacteria</taxon>
        <taxon>Candidatus Handelsmaniibacteriota</taxon>
    </lineage>
</organism>
<dbReference type="InterPro" id="IPR000531">
    <property type="entry name" value="Beta-barrel_TonB"/>
</dbReference>
<evidence type="ECO:0000313" key="8">
    <source>
        <dbReference type="Proteomes" id="UP000178606"/>
    </source>
</evidence>
<keyword evidence="2 4" id="KW-0472">Membrane</keyword>
<dbReference type="Pfam" id="PF13715">
    <property type="entry name" value="CarbopepD_reg_2"/>
    <property type="match status" value="1"/>
</dbReference>
<dbReference type="Gene3D" id="2.170.130.10">
    <property type="entry name" value="TonB-dependent receptor, plug domain"/>
    <property type="match status" value="1"/>
</dbReference>
<dbReference type="SUPFAM" id="SSF49464">
    <property type="entry name" value="Carboxypeptidase regulatory domain-like"/>
    <property type="match status" value="1"/>
</dbReference>
<dbReference type="Pfam" id="PF07715">
    <property type="entry name" value="Plug"/>
    <property type="match status" value="1"/>
</dbReference>
<dbReference type="InterPro" id="IPR036942">
    <property type="entry name" value="Beta-barrel_TonB_sf"/>
</dbReference>
<evidence type="ECO:0000256" key="2">
    <source>
        <dbReference type="ARBA" id="ARBA00023136"/>
    </source>
</evidence>
<accession>A0A1F6CSV2</accession>
<evidence type="ECO:0000259" key="5">
    <source>
        <dbReference type="Pfam" id="PF00593"/>
    </source>
</evidence>
<comment type="subcellular location">
    <subcellularLocation>
        <location evidence="1 4">Cell outer membrane</location>
    </subcellularLocation>
</comment>
<comment type="caution">
    <text evidence="7">The sequence shown here is derived from an EMBL/GenBank/DDBJ whole genome shotgun (WGS) entry which is preliminary data.</text>
</comment>
<reference evidence="7 8" key="1">
    <citation type="journal article" date="2016" name="Nat. Commun.">
        <title>Thousands of microbial genomes shed light on interconnected biogeochemical processes in an aquifer system.</title>
        <authorList>
            <person name="Anantharaman K."/>
            <person name="Brown C.T."/>
            <person name="Hug L.A."/>
            <person name="Sharon I."/>
            <person name="Castelle C.J."/>
            <person name="Probst A.J."/>
            <person name="Thomas B.C."/>
            <person name="Singh A."/>
            <person name="Wilkins M.J."/>
            <person name="Karaoz U."/>
            <person name="Brodie E.L."/>
            <person name="Williams K.H."/>
            <person name="Hubbard S.S."/>
            <person name="Banfield J.F."/>
        </authorList>
    </citation>
    <scope>NUCLEOTIDE SEQUENCE [LARGE SCALE GENOMIC DNA]</scope>
    <source>
        <strain evidence="8">RIFCSPLOWO2_12_FULL_64_10</strain>
    </source>
</reference>
<name>A0A1F6CSV2_HANXR</name>
<evidence type="ECO:0000259" key="6">
    <source>
        <dbReference type="Pfam" id="PF07715"/>
    </source>
</evidence>
<evidence type="ECO:0000256" key="1">
    <source>
        <dbReference type="ARBA" id="ARBA00004442"/>
    </source>
</evidence>
<comment type="similarity">
    <text evidence="4">Belongs to the TonB-dependent receptor family.</text>
</comment>
<dbReference type="InterPro" id="IPR012910">
    <property type="entry name" value="Plug_dom"/>
</dbReference>
<feature type="domain" description="TonB-dependent receptor-like beta-barrel" evidence="5">
    <location>
        <begin position="396"/>
        <end position="950"/>
    </location>
</feature>
<dbReference type="SUPFAM" id="SSF56935">
    <property type="entry name" value="Porins"/>
    <property type="match status" value="1"/>
</dbReference>
<gene>
    <name evidence="7" type="ORF">A3F84_06610</name>
</gene>
<dbReference type="Gene3D" id="2.40.170.20">
    <property type="entry name" value="TonB-dependent receptor, beta-barrel domain"/>
    <property type="match status" value="1"/>
</dbReference>
<dbReference type="InterPro" id="IPR008969">
    <property type="entry name" value="CarboxyPept-like_regulatory"/>
</dbReference>